<feature type="region of interest" description="Disordered" evidence="1">
    <location>
        <begin position="142"/>
        <end position="179"/>
    </location>
</feature>
<name>A0ABV5G505_9MICC</name>
<dbReference type="EMBL" id="JBHMFI010000001">
    <property type="protein sequence ID" value="MFB9074027.1"/>
    <property type="molecule type" value="Genomic_DNA"/>
</dbReference>
<dbReference type="Proteomes" id="UP001589575">
    <property type="component" value="Unassembled WGS sequence"/>
</dbReference>
<feature type="region of interest" description="Disordered" evidence="1">
    <location>
        <begin position="33"/>
        <end position="63"/>
    </location>
</feature>
<keyword evidence="3" id="KW-1185">Reference proteome</keyword>
<organism evidence="2 3">
    <name type="scientific">Citricoccus parietis</name>
    <dbReference type="NCBI Taxonomy" id="592307"/>
    <lineage>
        <taxon>Bacteria</taxon>
        <taxon>Bacillati</taxon>
        <taxon>Actinomycetota</taxon>
        <taxon>Actinomycetes</taxon>
        <taxon>Micrococcales</taxon>
        <taxon>Micrococcaceae</taxon>
        <taxon>Citricoccus</taxon>
    </lineage>
</organism>
<reference evidence="2 3" key="1">
    <citation type="submission" date="2024-09" db="EMBL/GenBank/DDBJ databases">
        <authorList>
            <person name="Sun Q."/>
            <person name="Mori K."/>
        </authorList>
    </citation>
    <scope>NUCLEOTIDE SEQUENCE [LARGE SCALE GENOMIC DNA]</scope>
    <source>
        <strain evidence="2 3">CCM 7609</strain>
    </source>
</reference>
<evidence type="ECO:0000256" key="1">
    <source>
        <dbReference type="SAM" id="MobiDB-lite"/>
    </source>
</evidence>
<protein>
    <submittedName>
        <fullName evidence="2">Uncharacterized protein</fullName>
    </submittedName>
</protein>
<comment type="caution">
    <text evidence="2">The sequence shown here is derived from an EMBL/GenBank/DDBJ whole genome shotgun (WGS) entry which is preliminary data.</text>
</comment>
<proteinExistence type="predicted"/>
<evidence type="ECO:0000313" key="3">
    <source>
        <dbReference type="Proteomes" id="UP001589575"/>
    </source>
</evidence>
<evidence type="ECO:0000313" key="2">
    <source>
        <dbReference type="EMBL" id="MFB9074027.1"/>
    </source>
</evidence>
<feature type="compositionally biased region" description="Basic and acidic residues" evidence="1">
    <location>
        <begin position="45"/>
        <end position="63"/>
    </location>
</feature>
<gene>
    <name evidence="2" type="ORF">ACFFX0_23665</name>
</gene>
<accession>A0ABV5G505</accession>
<sequence>MHPVQLAVRGLVHRRVELREGRHVIGEAVVRHRQPAGQRGHLRQHHDVQVEEHEQRRADQRDDEHAGAALLLPRGPQVLLHLAHGHRGVPDGYDVGRTLVLPLRLALGAGLGPGRVAGGALPLVLLLRHGEPPASIIPVVRDVRGQSRPPSGGTVSSPAPRPFPCSRKVSSPPTHPTRV</sequence>